<sequence length="155" mass="17424">MGTSTRRRLLWIVPAAMALAIGFVAWDVFLLPSSLDEALFRYRLSRAVQTQKIEINFSELATFEWEEVCDHHPYDGDFKHPKYGRTYTAPMSAAHDGVWVLLFIEKDGSPTYISGSCTRGGASIREFGCLSRTKAVFRLESSGLCPRYSAAPDHK</sequence>
<feature type="transmembrane region" description="Helical" evidence="1">
    <location>
        <begin position="9"/>
        <end position="31"/>
    </location>
</feature>
<protein>
    <submittedName>
        <fullName evidence="2">Uncharacterized protein</fullName>
    </submittedName>
</protein>
<accession>A0A7Z7HQB3</accession>
<reference evidence="2" key="1">
    <citation type="submission" date="2017-03" db="EMBL/GenBank/DDBJ databases">
        <authorList>
            <consortium name="AG Boll"/>
        </authorList>
    </citation>
    <scope>NUCLEOTIDE SEQUENCE [LARGE SCALE GENOMIC DNA]</scope>
    <source>
        <strain evidence="2">Chol</strain>
    </source>
</reference>
<gene>
    <name evidence="2" type="ORF">SDENCHOL_11128</name>
</gene>
<evidence type="ECO:0000313" key="3">
    <source>
        <dbReference type="Proteomes" id="UP000242886"/>
    </source>
</evidence>
<keyword evidence="3" id="KW-1185">Reference proteome</keyword>
<name>A0A7Z7HQB3_9PROT</name>
<proteinExistence type="predicted"/>
<evidence type="ECO:0000256" key="1">
    <source>
        <dbReference type="SAM" id="Phobius"/>
    </source>
</evidence>
<keyword evidence="1" id="KW-0812">Transmembrane</keyword>
<dbReference type="Proteomes" id="UP000242886">
    <property type="component" value="Chromosome SDENCHOL"/>
</dbReference>
<keyword evidence="1" id="KW-0472">Membrane</keyword>
<organism evidence="2 3">
    <name type="scientific">Sterolibacterium denitrificans</name>
    <dbReference type="NCBI Taxonomy" id="157592"/>
    <lineage>
        <taxon>Bacteria</taxon>
        <taxon>Pseudomonadati</taxon>
        <taxon>Pseudomonadota</taxon>
        <taxon>Betaproteobacteria</taxon>
        <taxon>Nitrosomonadales</taxon>
        <taxon>Sterolibacteriaceae</taxon>
        <taxon>Sterolibacterium</taxon>
    </lineage>
</organism>
<evidence type="ECO:0000313" key="2">
    <source>
        <dbReference type="EMBL" id="SMB24749.1"/>
    </source>
</evidence>
<keyword evidence="1" id="KW-1133">Transmembrane helix</keyword>
<dbReference type="EMBL" id="LT837803">
    <property type="protein sequence ID" value="SMB24749.1"/>
    <property type="molecule type" value="Genomic_DNA"/>
</dbReference>
<dbReference type="AlphaFoldDB" id="A0A7Z7HQB3"/>